<dbReference type="FunFam" id="1.25.40.10:FF:000366">
    <property type="entry name" value="Pentatricopeptide (PPR) repeat-containing protein"/>
    <property type="match status" value="1"/>
</dbReference>
<dbReference type="Pfam" id="PF01535">
    <property type="entry name" value="PPR"/>
    <property type="match status" value="2"/>
</dbReference>
<dbReference type="EMBL" id="JACGWN010000013">
    <property type="protein sequence ID" value="KAL0410728.1"/>
    <property type="molecule type" value="Genomic_DNA"/>
</dbReference>
<reference evidence="3" key="1">
    <citation type="submission" date="2020-06" db="EMBL/GenBank/DDBJ databases">
        <authorList>
            <person name="Li T."/>
            <person name="Hu X."/>
            <person name="Zhang T."/>
            <person name="Song X."/>
            <person name="Zhang H."/>
            <person name="Dai N."/>
            <person name="Sheng W."/>
            <person name="Hou X."/>
            <person name="Wei L."/>
        </authorList>
    </citation>
    <scope>NUCLEOTIDE SEQUENCE</scope>
    <source>
        <strain evidence="3">KEN1</strain>
        <tissue evidence="3">Leaf</tissue>
    </source>
</reference>
<dbReference type="GO" id="GO:0003723">
    <property type="term" value="F:RNA binding"/>
    <property type="evidence" value="ECO:0007669"/>
    <property type="project" value="InterPro"/>
</dbReference>
<dbReference type="InterPro" id="IPR046960">
    <property type="entry name" value="PPR_At4g14850-like_plant"/>
</dbReference>
<dbReference type="PANTHER" id="PTHR47926">
    <property type="entry name" value="PENTATRICOPEPTIDE REPEAT-CONTAINING PROTEIN"/>
    <property type="match status" value="1"/>
</dbReference>
<dbReference type="AlphaFoldDB" id="A0AAW2U138"/>
<dbReference type="NCBIfam" id="TIGR00756">
    <property type="entry name" value="PPR"/>
    <property type="match status" value="1"/>
</dbReference>
<dbReference type="Gene3D" id="1.25.40.10">
    <property type="entry name" value="Tetratricopeptide repeat domain"/>
    <property type="match status" value="2"/>
</dbReference>
<gene>
    <name evidence="3" type="ORF">Slati_3662500</name>
</gene>
<name>A0AAW2U138_9LAMI</name>
<protein>
    <submittedName>
        <fullName evidence="3">Pentatricopeptide repeat-containing protein</fullName>
    </submittedName>
</protein>
<accession>A0AAW2U138</accession>
<dbReference type="Pfam" id="PF13041">
    <property type="entry name" value="PPR_2"/>
    <property type="match status" value="1"/>
</dbReference>
<organism evidence="3">
    <name type="scientific">Sesamum latifolium</name>
    <dbReference type="NCBI Taxonomy" id="2727402"/>
    <lineage>
        <taxon>Eukaryota</taxon>
        <taxon>Viridiplantae</taxon>
        <taxon>Streptophyta</taxon>
        <taxon>Embryophyta</taxon>
        <taxon>Tracheophyta</taxon>
        <taxon>Spermatophyta</taxon>
        <taxon>Magnoliopsida</taxon>
        <taxon>eudicotyledons</taxon>
        <taxon>Gunneridae</taxon>
        <taxon>Pentapetalae</taxon>
        <taxon>asterids</taxon>
        <taxon>lamiids</taxon>
        <taxon>Lamiales</taxon>
        <taxon>Pedaliaceae</taxon>
        <taxon>Sesamum</taxon>
    </lineage>
</organism>
<dbReference type="InterPro" id="IPR011990">
    <property type="entry name" value="TPR-like_helical_dom_sf"/>
</dbReference>
<evidence type="ECO:0000256" key="2">
    <source>
        <dbReference type="PROSITE-ProRule" id="PRU00708"/>
    </source>
</evidence>
<comment type="caution">
    <text evidence="3">The sequence shown here is derived from an EMBL/GenBank/DDBJ whole genome shotgun (WGS) entry which is preliminary data.</text>
</comment>
<dbReference type="GO" id="GO:0009451">
    <property type="term" value="P:RNA modification"/>
    <property type="evidence" value="ECO:0007669"/>
    <property type="project" value="InterPro"/>
</dbReference>
<proteinExistence type="predicted"/>
<feature type="repeat" description="PPR" evidence="2">
    <location>
        <begin position="213"/>
        <end position="247"/>
    </location>
</feature>
<dbReference type="FunFam" id="1.25.40.10:FF:000031">
    <property type="entry name" value="Pentatricopeptide repeat-containing protein mitochondrial"/>
    <property type="match status" value="1"/>
</dbReference>
<dbReference type="InterPro" id="IPR002885">
    <property type="entry name" value="PPR_rpt"/>
</dbReference>
<dbReference type="Pfam" id="PF20431">
    <property type="entry name" value="E_motif"/>
    <property type="match status" value="1"/>
</dbReference>
<dbReference type="InterPro" id="IPR046848">
    <property type="entry name" value="E_motif"/>
</dbReference>
<keyword evidence="1" id="KW-0677">Repeat</keyword>
<dbReference type="PROSITE" id="PS51375">
    <property type="entry name" value="PPR"/>
    <property type="match status" value="2"/>
</dbReference>
<evidence type="ECO:0000313" key="3">
    <source>
        <dbReference type="EMBL" id="KAL0410728.1"/>
    </source>
</evidence>
<sequence>MVKDGPMPNNYTLAAMLSVSSNLASINHGEQIHTIAIKLGEASSVSVSNALINMYAKAGSINCARKVFILIQHRRDSVSWTSMIMALAQHGFGEEALQLFENMLGLEITPNHITYVGVLSACTHVGLVEKGRIYFKMMKDVHDIEPTSSHCPCMIDLFGRAGLLAEAQDFIKIMPIEPDVIAWGSLLASCKIHKNVELAAIAAEKILSIEPDNSGAYSALGNVYLACGKWEEAVKIRKWMKDRQVKKEQGISWLQIKSEVHIFGTGDALHPHRDAIYETMAKIWEEIKKMGFVPDTSSVIHDVDLELKEQILKHHSENLPLPLR</sequence>
<feature type="repeat" description="PPR" evidence="2">
    <location>
        <begin position="76"/>
        <end position="110"/>
    </location>
</feature>
<evidence type="ECO:0000256" key="1">
    <source>
        <dbReference type="ARBA" id="ARBA00022737"/>
    </source>
</evidence>
<dbReference type="SUPFAM" id="SSF48452">
    <property type="entry name" value="TPR-like"/>
    <property type="match status" value="1"/>
</dbReference>
<reference evidence="3" key="2">
    <citation type="journal article" date="2024" name="Plant">
        <title>Genomic evolution and insights into agronomic trait innovations of Sesamum species.</title>
        <authorList>
            <person name="Miao H."/>
            <person name="Wang L."/>
            <person name="Qu L."/>
            <person name="Liu H."/>
            <person name="Sun Y."/>
            <person name="Le M."/>
            <person name="Wang Q."/>
            <person name="Wei S."/>
            <person name="Zheng Y."/>
            <person name="Lin W."/>
            <person name="Duan Y."/>
            <person name="Cao H."/>
            <person name="Xiong S."/>
            <person name="Wang X."/>
            <person name="Wei L."/>
            <person name="Li C."/>
            <person name="Ma Q."/>
            <person name="Ju M."/>
            <person name="Zhao R."/>
            <person name="Li G."/>
            <person name="Mu C."/>
            <person name="Tian Q."/>
            <person name="Mei H."/>
            <person name="Zhang T."/>
            <person name="Gao T."/>
            <person name="Zhang H."/>
        </authorList>
    </citation>
    <scope>NUCLEOTIDE SEQUENCE</scope>
    <source>
        <strain evidence="3">KEN1</strain>
    </source>
</reference>
<dbReference type="PANTHER" id="PTHR47926:SF519">
    <property type="entry name" value="DYW DOMAIN-CONTAINING PROTEIN"/>
    <property type="match status" value="1"/>
</dbReference>